<protein>
    <submittedName>
        <fullName evidence="1">DUF4252 domain-containing protein</fullName>
    </submittedName>
</protein>
<evidence type="ECO:0000313" key="2">
    <source>
        <dbReference type="Proteomes" id="UP000823660"/>
    </source>
</evidence>
<evidence type="ECO:0000313" key="1">
    <source>
        <dbReference type="EMBL" id="MBO8467001.1"/>
    </source>
</evidence>
<accession>A0A9D9I6R8</accession>
<reference evidence="1" key="1">
    <citation type="submission" date="2020-10" db="EMBL/GenBank/DDBJ databases">
        <authorList>
            <person name="Gilroy R."/>
        </authorList>
    </citation>
    <scope>NUCLEOTIDE SEQUENCE</scope>
    <source>
        <strain evidence="1">B1-15692</strain>
    </source>
</reference>
<dbReference type="InterPro" id="IPR025348">
    <property type="entry name" value="DUF4252"/>
</dbReference>
<name>A0A9D9I6R8_9BACT</name>
<proteinExistence type="predicted"/>
<dbReference type="AlphaFoldDB" id="A0A9D9I6R8"/>
<reference evidence="1" key="2">
    <citation type="journal article" date="2021" name="PeerJ">
        <title>Extensive microbial diversity within the chicken gut microbiome revealed by metagenomics and culture.</title>
        <authorList>
            <person name="Gilroy R."/>
            <person name="Ravi A."/>
            <person name="Getino M."/>
            <person name="Pursley I."/>
            <person name="Horton D.L."/>
            <person name="Alikhan N.F."/>
            <person name="Baker D."/>
            <person name="Gharbi K."/>
            <person name="Hall N."/>
            <person name="Watson M."/>
            <person name="Adriaenssens E.M."/>
            <person name="Foster-Nyarko E."/>
            <person name="Jarju S."/>
            <person name="Secka A."/>
            <person name="Antonio M."/>
            <person name="Oren A."/>
            <person name="Chaudhuri R.R."/>
            <person name="La Ragione R."/>
            <person name="Hildebrand F."/>
            <person name="Pallen M.J."/>
        </authorList>
    </citation>
    <scope>NUCLEOTIDE SEQUENCE</scope>
    <source>
        <strain evidence="1">B1-15692</strain>
    </source>
</reference>
<sequence length="169" mass="18206">MRTYFVSFCMKVAVAVLALGFVSAPVMQARSGKHSQIMKVIRKYDGCDGVESIVIGSFLMGIARLASSGEEGDEILKYIDKMAILSADEAGPGLKNNISSDLEKALEGYEKAVEVKDGEDDMTIYITMPAGDSVSEMVIVSRSEPAVILMLGDMPVSELENIAREASEN</sequence>
<dbReference type="Proteomes" id="UP000823660">
    <property type="component" value="Unassembled WGS sequence"/>
</dbReference>
<dbReference type="EMBL" id="JADIMH010000022">
    <property type="protein sequence ID" value="MBO8467001.1"/>
    <property type="molecule type" value="Genomic_DNA"/>
</dbReference>
<comment type="caution">
    <text evidence="1">The sequence shown here is derived from an EMBL/GenBank/DDBJ whole genome shotgun (WGS) entry which is preliminary data.</text>
</comment>
<dbReference type="Pfam" id="PF14060">
    <property type="entry name" value="DUF4252"/>
    <property type="match status" value="1"/>
</dbReference>
<gene>
    <name evidence="1" type="ORF">IAB99_04465</name>
</gene>
<organism evidence="1 2">
    <name type="scientific">Candidatus Cryptobacteroides faecipullorum</name>
    <dbReference type="NCBI Taxonomy" id="2840764"/>
    <lineage>
        <taxon>Bacteria</taxon>
        <taxon>Pseudomonadati</taxon>
        <taxon>Bacteroidota</taxon>
        <taxon>Bacteroidia</taxon>
        <taxon>Bacteroidales</taxon>
        <taxon>Candidatus Cryptobacteroides</taxon>
    </lineage>
</organism>